<reference evidence="2" key="1">
    <citation type="submission" date="2016-10" db="EMBL/GenBank/DDBJ databases">
        <authorList>
            <person name="Varghese N."/>
            <person name="Submissions S."/>
        </authorList>
    </citation>
    <scope>NUCLEOTIDE SEQUENCE [LARGE SCALE GENOMIC DNA]</scope>
    <source>
        <strain evidence="2">CGMCC 1.10784</strain>
    </source>
</reference>
<protein>
    <submittedName>
        <fullName evidence="1">Uncharacterized protein</fullName>
    </submittedName>
</protein>
<accession>A0A1I2H569</accession>
<sequence length="122" mass="13863">MIGLKSGQGRARLREKIILPIAVADEFLEFNDAIVRIRLQRRAFHFSRMIFSLRPFNQSPPPSASTCGGGQKDVGHRVGLTPTDDLLNPATLRSFWDLKYHTTVHFDRLHYHSVNLKVLQGP</sequence>
<proteinExistence type="predicted"/>
<name>A0A1I2H569_9BACL</name>
<keyword evidence="2" id="KW-1185">Reference proteome</keyword>
<evidence type="ECO:0000313" key="2">
    <source>
        <dbReference type="Proteomes" id="UP000198855"/>
    </source>
</evidence>
<organism evidence="1 2">
    <name type="scientific">Paenibacillus catalpae</name>
    <dbReference type="NCBI Taxonomy" id="1045775"/>
    <lineage>
        <taxon>Bacteria</taxon>
        <taxon>Bacillati</taxon>
        <taxon>Bacillota</taxon>
        <taxon>Bacilli</taxon>
        <taxon>Bacillales</taxon>
        <taxon>Paenibacillaceae</taxon>
        <taxon>Paenibacillus</taxon>
    </lineage>
</organism>
<evidence type="ECO:0000313" key="1">
    <source>
        <dbReference type="EMBL" id="SFF24708.1"/>
    </source>
</evidence>
<dbReference type="EMBL" id="FOMT01000006">
    <property type="protein sequence ID" value="SFF24708.1"/>
    <property type="molecule type" value="Genomic_DNA"/>
</dbReference>
<dbReference type="Proteomes" id="UP000198855">
    <property type="component" value="Unassembled WGS sequence"/>
</dbReference>
<dbReference type="AlphaFoldDB" id="A0A1I2H569"/>
<gene>
    <name evidence="1" type="ORF">SAMN05216378_5670</name>
</gene>